<keyword evidence="1" id="KW-0560">Oxidoreductase</keyword>
<evidence type="ECO:0000259" key="5">
    <source>
        <dbReference type="Pfam" id="PF12867"/>
    </source>
</evidence>
<dbReference type="NCBIfam" id="TIGR03440">
    <property type="entry name" value="egtB_TIGR03440"/>
    <property type="match status" value="1"/>
</dbReference>
<dbReference type="PANTHER" id="PTHR23150:SF36">
    <property type="entry name" value="HERCYNINE OXYGENASE"/>
    <property type="match status" value="1"/>
</dbReference>
<dbReference type="Gene3D" id="1.20.120.450">
    <property type="entry name" value="dinb family like domain"/>
    <property type="match status" value="1"/>
</dbReference>
<evidence type="ECO:0000256" key="1">
    <source>
        <dbReference type="ARBA" id="ARBA00023002"/>
    </source>
</evidence>
<sequence length="436" mass="51541">MTSNPELDSRNTLLEQFKETRSRTLELVKTLEKDDFVVQTAFFMSPPKWHIGHVSWIYEAIMSKIDKNYEFYSKEFSEYLNSYYQQFGVPHNKGLRGVVSRPTTDQIFQYFNTVNQRVEKFIESETLSEDATKMIVMGFHHECQHQELLVYDLQHLLAEQYRPVKKNEIPKPINTETKSKQIEGGIYTMGNNGNEFCYDIELPEHKIFLNDYKIDVFPITNKQYLEFMEAGGYETYKYWLSDGWEKVKANKWNSPMYWEKIDGVWHVRDFIGIRKINPDEPVCHVSYYEADAYCKWAGKRLPNEDEWEKAACWNEERQEKTAFPWGNEKPTSEKCNLLESYNWSCSEVGSYPEGVSHSGCQQMIGDVWEWTSSEFTGYPGFKSGFDEYNDKWFTNQKVLRGGSFGTPKMSIRGSYRNFFRLDERWLFSGFRCVEDI</sequence>
<feature type="domain" description="DinB-like" evidence="5">
    <location>
        <begin position="16"/>
        <end position="147"/>
    </location>
</feature>
<dbReference type="AlphaFoldDB" id="A0A075HFJ6"/>
<feature type="domain" description="Sulfatase-modifying factor enzyme-like" evidence="4">
    <location>
        <begin position="181"/>
        <end position="433"/>
    </location>
</feature>
<dbReference type="InterPro" id="IPR016187">
    <property type="entry name" value="CTDL_fold"/>
</dbReference>
<dbReference type="InterPro" id="IPR024775">
    <property type="entry name" value="DinB-like"/>
</dbReference>
<dbReference type="SUPFAM" id="SSF56436">
    <property type="entry name" value="C-type lectin-like"/>
    <property type="match status" value="1"/>
</dbReference>
<dbReference type="InterPro" id="IPR034660">
    <property type="entry name" value="DinB/YfiT-like"/>
</dbReference>
<accession>A0A075HFJ6</accession>
<evidence type="ECO:0000259" key="4">
    <source>
        <dbReference type="Pfam" id="PF03781"/>
    </source>
</evidence>
<dbReference type="InterPro" id="IPR005532">
    <property type="entry name" value="SUMF_dom"/>
</dbReference>
<dbReference type="SUPFAM" id="SSF109854">
    <property type="entry name" value="DinB/YfiT-like putative metalloenzymes"/>
    <property type="match status" value="1"/>
</dbReference>
<dbReference type="InterPro" id="IPR017806">
    <property type="entry name" value="EgtB"/>
</dbReference>
<evidence type="ECO:0000256" key="2">
    <source>
        <dbReference type="ARBA" id="ARBA00023004"/>
    </source>
</evidence>
<organism evidence="6">
    <name type="scientific">uncultured marine thaumarchaeote KM3_56_F06</name>
    <dbReference type="NCBI Taxonomy" id="1456204"/>
    <lineage>
        <taxon>Archaea</taxon>
        <taxon>Nitrososphaerota</taxon>
        <taxon>environmental samples</taxon>
    </lineage>
</organism>
<evidence type="ECO:0000313" key="6">
    <source>
        <dbReference type="EMBL" id="AIF12658.1"/>
    </source>
</evidence>
<dbReference type="Gene3D" id="3.90.1580.10">
    <property type="entry name" value="paralog of FGE (formylglycine-generating enzyme)"/>
    <property type="match status" value="1"/>
</dbReference>
<proteinExistence type="predicted"/>
<dbReference type="GO" id="GO:0052699">
    <property type="term" value="P:ergothioneine biosynthetic process"/>
    <property type="evidence" value="ECO:0007669"/>
    <property type="project" value="InterPro"/>
</dbReference>
<dbReference type="Pfam" id="PF12867">
    <property type="entry name" value="DinB_2"/>
    <property type="match status" value="1"/>
</dbReference>
<reference evidence="6" key="1">
    <citation type="journal article" date="2014" name="Genome Biol. Evol.">
        <title>Pangenome evidence for extensive interdomain horizontal transfer affecting lineage core and shell genes in uncultured planktonic thaumarchaeota and euryarchaeota.</title>
        <authorList>
            <person name="Deschamps P."/>
            <person name="Zivanovic Y."/>
            <person name="Moreira D."/>
            <person name="Rodriguez-Valera F."/>
            <person name="Lopez-Garcia P."/>
        </authorList>
    </citation>
    <scope>NUCLEOTIDE SEQUENCE</scope>
</reference>
<comment type="pathway">
    <text evidence="3">Amino-acid biosynthesis; ergothioneine biosynthesis.</text>
</comment>
<dbReference type="InterPro" id="IPR042095">
    <property type="entry name" value="SUMF_sf"/>
</dbReference>
<dbReference type="InterPro" id="IPR051043">
    <property type="entry name" value="Sulfatase_Mod_Factor_Kinase"/>
</dbReference>
<dbReference type="EMBL" id="KF900950">
    <property type="protein sequence ID" value="AIF12658.1"/>
    <property type="molecule type" value="Genomic_DNA"/>
</dbReference>
<dbReference type="PANTHER" id="PTHR23150">
    <property type="entry name" value="SULFATASE MODIFYING FACTOR 1, 2"/>
    <property type="match status" value="1"/>
</dbReference>
<keyword evidence="2" id="KW-0408">Iron</keyword>
<evidence type="ECO:0008006" key="7">
    <source>
        <dbReference type="Google" id="ProtNLM"/>
    </source>
</evidence>
<protein>
    <recommendedName>
        <fullName evidence="7">Ergothioneine biosynthesis protein EgtB</fullName>
    </recommendedName>
</protein>
<name>A0A075HFJ6_9ARCH</name>
<evidence type="ECO:0000256" key="3">
    <source>
        <dbReference type="ARBA" id="ARBA00037882"/>
    </source>
</evidence>
<dbReference type="Pfam" id="PF03781">
    <property type="entry name" value="FGE-sulfatase"/>
    <property type="match status" value="1"/>
</dbReference>